<evidence type="ECO:0000313" key="2">
    <source>
        <dbReference type="EMBL" id="MEQ2223040.1"/>
    </source>
</evidence>
<comment type="caution">
    <text evidence="2">The sequence shown here is derived from an EMBL/GenBank/DDBJ whole genome shotgun (WGS) entry which is preliminary data.</text>
</comment>
<dbReference type="SUPFAM" id="SSF48371">
    <property type="entry name" value="ARM repeat"/>
    <property type="match status" value="1"/>
</dbReference>
<name>A0ABV0SS41_9TELE</name>
<dbReference type="PANTHER" id="PTHR46241:SF1">
    <property type="entry name" value="OUTER DYNEIN ARM-DOCKING COMPLEX SUBUNIT 2"/>
    <property type="match status" value="1"/>
</dbReference>
<gene>
    <name evidence="2" type="ORF">ILYODFUR_032639</name>
</gene>
<accession>A0ABV0SS41</accession>
<dbReference type="PANTHER" id="PTHR46241">
    <property type="entry name" value="ARMADILLO REPEAT-CONTAINING PROTEIN 4 ARMC4"/>
    <property type="match status" value="1"/>
</dbReference>
<dbReference type="EMBL" id="JAHRIQ010005353">
    <property type="protein sequence ID" value="MEQ2223040.1"/>
    <property type="molecule type" value="Genomic_DNA"/>
</dbReference>
<sequence>FQEKKALEILIGLLTDQPEEVLVSVVGALGQFAQIPANKTTICNSGGIKALINLLNGTNQALLVNVTKAVGACATEKDNVACFSKEMTPIVGSKLSLINLSWPGAQKNSCCFHLELCRIIDQLDGVRLVWSLLKNPSAEVQSSAAWALCPCIENAKVP</sequence>
<dbReference type="InterPro" id="IPR011989">
    <property type="entry name" value="ARM-like"/>
</dbReference>
<dbReference type="Proteomes" id="UP001482620">
    <property type="component" value="Unassembled WGS sequence"/>
</dbReference>
<evidence type="ECO:0000256" key="1">
    <source>
        <dbReference type="PROSITE-ProRule" id="PRU00259"/>
    </source>
</evidence>
<organism evidence="2 3">
    <name type="scientific">Ilyodon furcidens</name>
    <name type="common">goldbreast splitfin</name>
    <dbReference type="NCBI Taxonomy" id="33524"/>
    <lineage>
        <taxon>Eukaryota</taxon>
        <taxon>Metazoa</taxon>
        <taxon>Chordata</taxon>
        <taxon>Craniata</taxon>
        <taxon>Vertebrata</taxon>
        <taxon>Euteleostomi</taxon>
        <taxon>Actinopterygii</taxon>
        <taxon>Neopterygii</taxon>
        <taxon>Teleostei</taxon>
        <taxon>Neoteleostei</taxon>
        <taxon>Acanthomorphata</taxon>
        <taxon>Ovalentaria</taxon>
        <taxon>Atherinomorphae</taxon>
        <taxon>Cyprinodontiformes</taxon>
        <taxon>Goodeidae</taxon>
        <taxon>Ilyodon</taxon>
    </lineage>
</organism>
<dbReference type="Gene3D" id="1.25.10.10">
    <property type="entry name" value="Leucine-rich Repeat Variant"/>
    <property type="match status" value="1"/>
</dbReference>
<keyword evidence="3" id="KW-1185">Reference proteome</keyword>
<reference evidence="2 3" key="1">
    <citation type="submission" date="2021-06" db="EMBL/GenBank/DDBJ databases">
        <authorList>
            <person name="Palmer J.M."/>
        </authorList>
    </citation>
    <scope>NUCLEOTIDE SEQUENCE [LARGE SCALE GENOMIC DNA]</scope>
    <source>
        <strain evidence="3">if_2019</strain>
        <tissue evidence="2">Muscle</tissue>
    </source>
</reference>
<protein>
    <submittedName>
        <fullName evidence="2">Uncharacterized protein</fullName>
    </submittedName>
</protein>
<feature type="repeat" description="ARM" evidence="1">
    <location>
        <begin position="5"/>
        <end position="47"/>
    </location>
</feature>
<proteinExistence type="predicted"/>
<dbReference type="InterPro" id="IPR016024">
    <property type="entry name" value="ARM-type_fold"/>
</dbReference>
<dbReference type="PROSITE" id="PS50176">
    <property type="entry name" value="ARM_REPEAT"/>
    <property type="match status" value="1"/>
</dbReference>
<feature type="non-terminal residue" evidence="2">
    <location>
        <position position="1"/>
    </location>
</feature>
<evidence type="ECO:0000313" key="3">
    <source>
        <dbReference type="Proteomes" id="UP001482620"/>
    </source>
</evidence>
<dbReference type="InterPro" id="IPR000225">
    <property type="entry name" value="Armadillo"/>
</dbReference>